<dbReference type="Pfam" id="PF23873">
    <property type="entry name" value="DUF7228"/>
    <property type="match status" value="1"/>
</dbReference>
<organism evidence="1 2">
    <name type="scientific">Lactococcus phage 936 group phage PhiS0139</name>
    <dbReference type="NCBI Taxonomy" id="1636587"/>
    <lineage>
        <taxon>Viruses</taxon>
        <taxon>Duplodnaviria</taxon>
        <taxon>Heunggongvirae</taxon>
        <taxon>Uroviricota</taxon>
        <taxon>Caudoviricetes</taxon>
        <taxon>Skunavirus</taxon>
        <taxon>Skunavirus S0139</taxon>
    </lineage>
</organism>
<proteinExistence type="predicted"/>
<dbReference type="Proteomes" id="UP000224849">
    <property type="component" value="Segment"/>
</dbReference>
<accession>A0A126HDR2</accession>
<dbReference type="InterPro" id="IPR055652">
    <property type="entry name" value="DUF7228"/>
</dbReference>
<evidence type="ECO:0000313" key="1">
    <source>
        <dbReference type="EMBL" id="ALM64757.1"/>
    </source>
</evidence>
<gene>
    <name evidence="1" type="ORF">PhiS0139_23</name>
</gene>
<dbReference type="EMBL" id="KP793134">
    <property type="protein sequence ID" value="ALM64757.1"/>
    <property type="molecule type" value="Genomic_DNA"/>
</dbReference>
<reference evidence="1 2" key="1">
    <citation type="journal article" date="2016" name="Sci. Rep.">
        <title>Comparative genomics and functional analysis of the 936 group of lactococcal Siphoviridae phages.</title>
        <authorList>
            <person name="Murphy J."/>
            <person name="Bottacini F."/>
            <person name="Mahony J."/>
            <person name="Kelleher P."/>
            <person name="Neve H."/>
            <person name="Zomer A."/>
            <person name="Nauta A."/>
            <person name="van Sinderen D."/>
        </authorList>
    </citation>
    <scope>NUCLEOTIDE SEQUENCE [LARGE SCALE GENOMIC DNA]</scope>
</reference>
<name>A0A126HDR2_9CAUD</name>
<keyword evidence="2" id="KW-1185">Reference proteome</keyword>
<sequence length="33" mass="4023">MNKHDNFNNYLVSFELGSKRYVIEKFEIKGMNR</sequence>
<evidence type="ECO:0000313" key="2">
    <source>
        <dbReference type="Proteomes" id="UP000224849"/>
    </source>
</evidence>
<protein>
    <submittedName>
        <fullName evidence="1">Uncharacterized protein</fullName>
    </submittedName>
</protein>